<dbReference type="Pfam" id="PF01545">
    <property type="entry name" value="Cation_efflux"/>
    <property type="match status" value="1"/>
</dbReference>
<evidence type="ECO:0000256" key="4">
    <source>
        <dbReference type="ARBA" id="ARBA00022692"/>
    </source>
</evidence>
<dbReference type="InterPro" id="IPR027470">
    <property type="entry name" value="Cation_efflux_CTD"/>
</dbReference>
<dbReference type="FunFam" id="1.20.1510.10:FF:000006">
    <property type="entry name" value="Divalent cation efflux transporter"/>
    <property type="match status" value="1"/>
</dbReference>
<feature type="transmembrane region" description="Helical" evidence="7">
    <location>
        <begin position="97"/>
        <end position="115"/>
    </location>
</feature>
<dbReference type="RefSeq" id="WP_038281150.1">
    <property type="nucleotide sequence ID" value="NZ_JPME01000013.1"/>
</dbReference>
<dbReference type="SUPFAM" id="SSF161111">
    <property type="entry name" value="Cation efflux protein transmembrane domain-like"/>
    <property type="match status" value="1"/>
</dbReference>
<name>A0A084JMH8_9FIRM</name>
<evidence type="ECO:0000256" key="6">
    <source>
        <dbReference type="ARBA" id="ARBA00023136"/>
    </source>
</evidence>
<evidence type="ECO:0000256" key="5">
    <source>
        <dbReference type="ARBA" id="ARBA00022989"/>
    </source>
</evidence>
<dbReference type="PANTHER" id="PTHR43840">
    <property type="entry name" value="MITOCHONDRIAL METAL TRANSPORTER 1-RELATED"/>
    <property type="match status" value="1"/>
</dbReference>
<dbReference type="STRING" id="29354.IO98_11845"/>
<comment type="subcellular location">
    <subcellularLocation>
        <location evidence="1">Membrane</location>
        <topology evidence="1">Multi-pass membrane protein</topology>
    </subcellularLocation>
</comment>
<dbReference type="SUPFAM" id="SSF160240">
    <property type="entry name" value="Cation efflux protein cytoplasmic domain-like"/>
    <property type="match status" value="1"/>
</dbReference>
<dbReference type="Gene3D" id="3.30.70.1350">
    <property type="entry name" value="Cation efflux protein, cytoplasmic domain"/>
    <property type="match status" value="1"/>
</dbReference>
<protein>
    <submittedName>
        <fullName evidence="10">Cation diffusion facilitator family transporter</fullName>
    </submittedName>
</protein>
<dbReference type="InterPro" id="IPR050291">
    <property type="entry name" value="CDF_Transporter"/>
</dbReference>
<keyword evidence="4 7" id="KW-0812">Transmembrane</keyword>
<dbReference type="EMBL" id="JPME01000013">
    <property type="protein sequence ID" value="KEZ90162.1"/>
    <property type="molecule type" value="Genomic_DNA"/>
</dbReference>
<feature type="domain" description="Cation efflux protein transmembrane" evidence="8">
    <location>
        <begin position="31"/>
        <end position="222"/>
    </location>
</feature>
<dbReference type="InterPro" id="IPR058533">
    <property type="entry name" value="Cation_efflux_TM"/>
</dbReference>
<evidence type="ECO:0000256" key="2">
    <source>
        <dbReference type="ARBA" id="ARBA00008114"/>
    </source>
</evidence>
<gene>
    <name evidence="10" type="ORF">IO98_11845</name>
</gene>
<feature type="transmembrane region" description="Helical" evidence="7">
    <location>
        <begin position="130"/>
        <end position="151"/>
    </location>
</feature>
<dbReference type="Pfam" id="PF16916">
    <property type="entry name" value="ZT_dimer"/>
    <property type="match status" value="1"/>
</dbReference>
<feature type="transmembrane region" description="Helical" evidence="7">
    <location>
        <begin position="172"/>
        <end position="191"/>
    </location>
</feature>
<dbReference type="Gene3D" id="1.20.1510.10">
    <property type="entry name" value="Cation efflux protein transmembrane domain"/>
    <property type="match status" value="1"/>
</dbReference>
<feature type="transmembrane region" description="Helical" evidence="7">
    <location>
        <begin position="25"/>
        <end position="47"/>
    </location>
</feature>
<dbReference type="InterPro" id="IPR002524">
    <property type="entry name" value="Cation_efflux"/>
</dbReference>
<keyword evidence="5 7" id="KW-1133">Transmembrane helix</keyword>
<keyword evidence="3" id="KW-0813">Transport</keyword>
<dbReference type="OrthoDB" id="9806522at2"/>
<dbReference type="GO" id="GO:0008324">
    <property type="term" value="F:monoatomic cation transmembrane transporter activity"/>
    <property type="evidence" value="ECO:0007669"/>
    <property type="project" value="InterPro"/>
</dbReference>
<evidence type="ECO:0000259" key="8">
    <source>
        <dbReference type="Pfam" id="PF01545"/>
    </source>
</evidence>
<accession>A0A084JMH8</accession>
<dbReference type="GO" id="GO:0016020">
    <property type="term" value="C:membrane"/>
    <property type="evidence" value="ECO:0007669"/>
    <property type="project" value="UniProtKB-SubCell"/>
</dbReference>
<keyword evidence="11" id="KW-1185">Reference proteome</keyword>
<dbReference type="InterPro" id="IPR036837">
    <property type="entry name" value="Cation_efflux_CTD_sf"/>
</dbReference>
<evidence type="ECO:0000256" key="3">
    <source>
        <dbReference type="ARBA" id="ARBA00022448"/>
    </source>
</evidence>
<feature type="domain" description="Cation efflux protein cytoplasmic" evidence="9">
    <location>
        <begin position="228"/>
        <end position="303"/>
    </location>
</feature>
<evidence type="ECO:0000256" key="1">
    <source>
        <dbReference type="ARBA" id="ARBA00004141"/>
    </source>
</evidence>
<evidence type="ECO:0000256" key="7">
    <source>
        <dbReference type="SAM" id="Phobius"/>
    </source>
</evidence>
<dbReference type="InterPro" id="IPR027469">
    <property type="entry name" value="Cation_efflux_TMD_sf"/>
</dbReference>
<dbReference type="NCBIfam" id="TIGR01297">
    <property type="entry name" value="CDF"/>
    <property type="match status" value="1"/>
</dbReference>
<proteinExistence type="inferred from homology"/>
<evidence type="ECO:0000313" key="11">
    <source>
        <dbReference type="Proteomes" id="UP000028525"/>
    </source>
</evidence>
<comment type="similarity">
    <text evidence="2">Belongs to the cation diffusion facilitator (CDF) transporter (TC 2.A.4) family.</text>
</comment>
<evidence type="ECO:0000259" key="9">
    <source>
        <dbReference type="Pfam" id="PF16916"/>
    </source>
</evidence>
<sequence length="392" mass="43493">MTEFLVKTFVKDYKKTEDTQVRTRYGLMASIVGICCNVLLFSAKLLVGMLVNSISVTADAFNNLSDAASSVIGFIGVKMAGKPADEDHPFGHGRMEYIAAFIVAFLVIQVGFSFLKTSIGKIIHPEEMTFKAVSVAILLLSVCVKLWMAFFNNTLGKRIQSAVMKATTADSLGDVVTTSATILSILVYGIWGLNIDGIIGIAVSVIVMWAGVKIAKDTLAPLIGEPIDPKLYVEITEFVESYDGIIGSHDLIVHNYGPSRSMASIHAEVPNDVDIEVSHEIIDTIEREAVRKFGIFLVIHMDPVETKDSRVMEFGNMLNQVLQEIDTRISFHDFRMVEGKNKINLIFDLVVPREYNRKKKDWLKEEVTKKVTELDKRCCLIITAESGFGVEK</sequence>
<comment type="caution">
    <text evidence="10">The sequence shown here is derived from an EMBL/GenBank/DDBJ whole genome shotgun (WGS) entry which is preliminary data.</text>
</comment>
<reference evidence="10 11" key="1">
    <citation type="submission" date="2014-07" db="EMBL/GenBank/DDBJ databases">
        <title>Draft genome of Clostridium celerecrescens 152B isolated from sediments associated with methane hydrate from Krishna Godavari basin.</title>
        <authorList>
            <person name="Honkalas V.S."/>
            <person name="Dabir A.P."/>
            <person name="Arora P."/>
            <person name="Dhakephalkar P.K."/>
        </authorList>
    </citation>
    <scope>NUCLEOTIDE SEQUENCE [LARGE SCALE GENOMIC DNA]</scope>
    <source>
        <strain evidence="10 11">152B</strain>
    </source>
</reference>
<dbReference type="PANTHER" id="PTHR43840:SF50">
    <property type="entry name" value="MANGANESE EFFLUX SYSTEM PROTEIN MNES"/>
    <property type="match status" value="1"/>
</dbReference>
<dbReference type="Proteomes" id="UP000028525">
    <property type="component" value="Unassembled WGS sequence"/>
</dbReference>
<dbReference type="AlphaFoldDB" id="A0A084JMH8"/>
<evidence type="ECO:0000313" key="10">
    <source>
        <dbReference type="EMBL" id="KEZ90162.1"/>
    </source>
</evidence>
<organism evidence="10 11">
    <name type="scientific">Lacrimispora celerecrescens</name>
    <dbReference type="NCBI Taxonomy" id="29354"/>
    <lineage>
        <taxon>Bacteria</taxon>
        <taxon>Bacillati</taxon>
        <taxon>Bacillota</taxon>
        <taxon>Clostridia</taxon>
        <taxon>Lachnospirales</taxon>
        <taxon>Lachnospiraceae</taxon>
        <taxon>Lacrimispora</taxon>
    </lineage>
</organism>
<keyword evidence="6 7" id="KW-0472">Membrane</keyword>
<feature type="transmembrane region" description="Helical" evidence="7">
    <location>
        <begin position="197"/>
        <end position="215"/>
    </location>
</feature>